<evidence type="ECO:0000313" key="3">
    <source>
        <dbReference type="Proteomes" id="UP001152759"/>
    </source>
</evidence>
<feature type="domain" description="Myb/SANT-like DNA-binding" evidence="1">
    <location>
        <begin position="43"/>
        <end position="115"/>
    </location>
</feature>
<evidence type="ECO:0000313" key="2">
    <source>
        <dbReference type="EMBL" id="CAH0389192.1"/>
    </source>
</evidence>
<evidence type="ECO:0000259" key="1">
    <source>
        <dbReference type="Pfam" id="PF13837"/>
    </source>
</evidence>
<organism evidence="2 3">
    <name type="scientific">Bemisia tabaci</name>
    <name type="common">Sweetpotato whitefly</name>
    <name type="synonym">Aleurodes tabaci</name>
    <dbReference type="NCBI Taxonomy" id="7038"/>
    <lineage>
        <taxon>Eukaryota</taxon>
        <taxon>Metazoa</taxon>
        <taxon>Ecdysozoa</taxon>
        <taxon>Arthropoda</taxon>
        <taxon>Hexapoda</taxon>
        <taxon>Insecta</taxon>
        <taxon>Pterygota</taxon>
        <taxon>Neoptera</taxon>
        <taxon>Paraneoptera</taxon>
        <taxon>Hemiptera</taxon>
        <taxon>Sternorrhyncha</taxon>
        <taxon>Aleyrodoidea</taxon>
        <taxon>Aleyrodidae</taxon>
        <taxon>Aleyrodinae</taxon>
        <taxon>Bemisia</taxon>
    </lineage>
</organism>
<dbReference type="InterPro" id="IPR044822">
    <property type="entry name" value="Myb_DNA-bind_4"/>
</dbReference>
<dbReference type="AlphaFoldDB" id="A0A9P0AD33"/>
<dbReference type="Gene3D" id="1.10.10.60">
    <property type="entry name" value="Homeodomain-like"/>
    <property type="match status" value="1"/>
</dbReference>
<proteinExistence type="predicted"/>
<dbReference type="Pfam" id="PF13837">
    <property type="entry name" value="Myb_DNA-bind_4"/>
    <property type="match status" value="1"/>
</dbReference>
<gene>
    <name evidence="2" type="ORF">BEMITA_LOCUS8048</name>
</gene>
<reference evidence="2" key="1">
    <citation type="submission" date="2021-12" db="EMBL/GenBank/DDBJ databases">
        <authorList>
            <person name="King R."/>
        </authorList>
    </citation>
    <scope>NUCLEOTIDE SEQUENCE</scope>
</reference>
<accession>A0A9P0AD33</accession>
<sequence>MGSEEAEIPTVSNEVEIPTGSKEAEIPKWYQSINISSLPHCKNVTDLLVHIITQPKYVQNLKDRTTRKKEIWVNIAKEMKKYGYPLNLESDSIAANKCSQKLRNLKKWYNRLLHIHKCDENDLPECLAKLRKVFDWKLDAVGSIMDSGITFLGADDTIQVDPKDLIETINLEKSQGIIILKPDRKGGFSSFVYPV</sequence>
<dbReference type="Proteomes" id="UP001152759">
    <property type="component" value="Chromosome 4"/>
</dbReference>
<keyword evidence="3" id="KW-1185">Reference proteome</keyword>
<protein>
    <recommendedName>
        <fullName evidence="1">Myb/SANT-like DNA-binding domain-containing protein</fullName>
    </recommendedName>
</protein>
<dbReference type="EMBL" id="OU963865">
    <property type="protein sequence ID" value="CAH0389192.1"/>
    <property type="molecule type" value="Genomic_DNA"/>
</dbReference>
<name>A0A9P0AD33_BEMTA</name>